<comment type="subcellular location">
    <subcellularLocation>
        <location evidence="1">Membrane</location>
        <topology evidence="1">Multi-pass membrane protein</topology>
    </subcellularLocation>
</comment>
<dbReference type="RefSeq" id="XP_060326146.1">
    <property type="nucleotide sequence ID" value="XM_060483828.1"/>
</dbReference>
<dbReference type="InterPro" id="IPR020846">
    <property type="entry name" value="MFS_dom"/>
</dbReference>
<feature type="transmembrane region" description="Helical" evidence="10">
    <location>
        <begin position="147"/>
        <end position="169"/>
    </location>
</feature>
<comment type="similarity">
    <text evidence="2 8">Belongs to the major facilitator superfamily. Sugar transporter (TC 2.A.1.1) family.</text>
</comment>
<feature type="transmembrane region" description="Helical" evidence="10">
    <location>
        <begin position="181"/>
        <end position="202"/>
    </location>
</feature>
<feature type="transmembrane region" description="Helical" evidence="10">
    <location>
        <begin position="51"/>
        <end position="68"/>
    </location>
</feature>
<dbReference type="PROSITE" id="PS00216">
    <property type="entry name" value="SUGAR_TRANSPORT_1"/>
    <property type="match status" value="1"/>
</dbReference>
<dbReference type="InterPro" id="IPR036259">
    <property type="entry name" value="MFS_trans_sf"/>
</dbReference>
<dbReference type="InterPro" id="IPR003663">
    <property type="entry name" value="Sugar/inositol_transpt"/>
</dbReference>
<dbReference type="EMBL" id="JAUEPS010000044">
    <property type="protein sequence ID" value="KAK0447425.1"/>
    <property type="molecule type" value="Genomic_DNA"/>
</dbReference>
<feature type="transmembrane region" description="Helical" evidence="10">
    <location>
        <begin position="452"/>
        <end position="470"/>
    </location>
</feature>
<keyword evidence="4 10" id="KW-0812">Transmembrane</keyword>
<dbReference type="PANTHER" id="PTHR48022">
    <property type="entry name" value="PLASTIDIC GLUCOSE TRANSPORTER 4"/>
    <property type="match status" value="1"/>
</dbReference>
<feature type="transmembrane region" description="Helical" evidence="10">
    <location>
        <begin position="340"/>
        <end position="365"/>
    </location>
</feature>
<feature type="transmembrane region" description="Helical" evidence="10">
    <location>
        <begin position="421"/>
        <end position="440"/>
    </location>
</feature>
<evidence type="ECO:0000256" key="2">
    <source>
        <dbReference type="ARBA" id="ARBA00010992"/>
    </source>
</evidence>
<keyword evidence="13" id="KW-1185">Reference proteome</keyword>
<protein>
    <submittedName>
        <fullName evidence="12">General substrate transporter</fullName>
    </submittedName>
</protein>
<gene>
    <name evidence="12" type="ORF">EV420DRAFT_874414</name>
</gene>
<dbReference type="Gene3D" id="1.20.1250.20">
    <property type="entry name" value="MFS general substrate transporter like domains"/>
    <property type="match status" value="1"/>
</dbReference>
<evidence type="ECO:0000256" key="8">
    <source>
        <dbReference type="RuleBase" id="RU003346"/>
    </source>
</evidence>
<feature type="domain" description="Major facilitator superfamily (MFS) profile" evidence="11">
    <location>
        <begin position="10"/>
        <end position="474"/>
    </location>
</feature>
<feature type="compositionally biased region" description="Basic and acidic residues" evidence="9">
    <location>
        <begin position="505"/>
        <end position="520"/>
    </location>
</feature>
<accession>A0AA39MVK2</accession>
<dbReference type="Proteomes" id="UP001175211">
    <property type="component" value="Unassembled WGS sequence"/>
</dbReference>
<dbReference type="SUPFAM" id="SSF103473">
    <property type="entry name" value="MFS general substrate transporter"/>
    <property type="match status" value="1"/>
</dbReference>
<dbReference type="GO" id="GO:0016020">
    <property type="term" value="C:membrane"/>
    <property type="evidence" value="ECO:0007669"/>
    <property type="project" value="UniProtKB-SubCell"/>
</dbReference>
<dbReference type="PROSITE" id="PS00217">
    <property type="entry name" value="SUGAR_TRANSPORT_2"/>
    <property type="match status" value="1"/>
</dbReference>
<evidence type="ECO:0000256" key="7">
    <source>
        <dbReference type="ARBA" id="ARBA00049119"/>
    </source>
</evidence>
<evidence type="ECO:0000256" key="3">
    <source>
        <dbReference type="ARBA" id="ARBA00022448"/>
    </source>
</evidence>
<dbReference type="GO" id="GO:0005351">
    <property type="term" value="F:carbohydrate:proton symporter activity"/>
    <property type="evidence" value="ECO:0007669"/>
    <property type="project" value="TreeGrafter"/>
</dbReference>
<evidence type="ECO:0000313" key="12">
    <source>
        <dbReference type="EMBL" id="KAK0447425.1"/>
    </source>
</evidence>
<evidence type="ECO:0000313" key="13">
    <source>
        <dbReference type="Proteomes" id="UP001175211"/>
    </source>
</evidence>
<keyword evidence="3 8" id="KW-0813">Transport</keyword>
<dbReference type="FunFam" id="1.20.1250.20:FF:000026">
    <property type="entry name" value="MFS quinate transporter QutD"/>
    <property type="match status" value="1"/>
</dbReference>
<dbReference type="PANTHER" id="PTHR48022:SF7">
    <property type="entry name" value="MAJOR FACILITATOR SUPERFAMILY (MFS) PROFILE DOMAIN-CONTAINING PROTEIN-RELATED"/>
    <property type="match status" value="1"/>
</dbReference>
<keyword evidence="6 10" id="KW-0472">Membrane</keyword>
<dbReference type="CDD" id="cd17356">
    <property type="entry name" value="MFS_HXT"/>
    <property type="match status" value="1"/>
</dbReference>
<dbReference type="InterPro" id="IPR005829">
    <property type="entry name" value="Sugar_transporter_CS"/>
</dbReference>
<reference evidence="12" key="1">
    <citation type="submission" date="2023-06" db="EMBL/GenBank/DDBJ databases">
        <authorList>
            <consortium name="Lawrence Berkeley National Laboratory"/>
            <person name="Ahrendt S."/>
            <person name="Sahu N."/>
            <person name="Indic B."/>
            <person name="Wong-Bajracharya J."/>
            <person name="Merenyi Z."/>
            <person name="Ke H.-M."/>
            <person name="Monk M."/>
            <person name="Kocsube S."/>
            <person name="Drula E."/>
            <person name="Lipzen A."/>
            <person name="Balint B."/>
            <person name="Henrissat B."/>
            <person name="Andreopoulos B."/>
            <person name="Martin F.M."/>
            <person name="Harder C.B."/>
            <person name="Rigling D."/>
            <person name="Ford K.L."/>
            <person name="Foster G.D."/>
            <person name="Pangilinan J."/>
            <person name="Papanicolaou A."/>
            <person name="Barry K."/>
            <person name="LaButti K."/>
            <person name="Viragh M."/>
            <person name="Koriabine M."/>
            <person name="Yan M."/>
            <person name="Riley R."/>
            <person name="Champramary S."/>
            <person name="Plett K.L."/>
            <person name="Tsai I.J."/>
            <person name="Slot J."/>
            <person name="Sipos G."/>
            <person name="Plett J."/>
            <person name="Nagy L.G."/>
            <person name="Grigoriev I.V."/>
        </authorList>
    </citation>
    <scope>NUCLEOTIDE SEQUENCE</scope>
    <source>
        <strain evidence="12">CCBAS 213</strain>
    </source>
</reference>
<comment type="caution">
    <text evidence="12">The sequence shown here is derived from an EMBL/GenBank/DDBJ whole genome shotgun (WGS) entry which is preliminary data.</text>
</comment>
<proteinExistence type="inferred from homology"/>
<dbReference type="PRINTS" id="PR00171">
    <property type="entry name" value="SUGRTRNSPORT"/>
</dbReference>
<evidence type="ECO:0000256" key="10">
    <source>
        <dbReference type="SAM" id="Phobius"/>
    </source>
</evidence>
<comment type="catalytic activity">
    <reaction evidence="7">
        <text>myo-inositol(out) + H(+)(out) = myo-inositol(in) + H(+)(in)</text>
        <dbReference type="Rhea" id="RHEA:60364"/>
        <dbReference type="ChEBI" id="CHEBI:15378"/>
        <dbReference type="ChEBI" id="CHEBI:17268"/>
    </reaction>
</comment>
<dbReference type="InterPro" id="IPR005828">
    <property type="entry name" value="MFS_sugar_transport-like"/>
</dbReference>
<organism evidence="12 13">
    <name type="scientific">Armillaria tabescens</name>
    <name type="common">Ringless honey mushroom</name>
    <name type="synonym">Agaricus tabescens</name>
    <dbReference type="NCBI Taxonomy" id="1929756"/>
    <lineage>
        <taxon>Eukaryota</taxon>
        <taxon>Fungi</taxon>
        <taxon>Dikarya</taxon>
        <taxon>Basidiomycota</taxon>
        <taxon>Agaricomycotina</taxon>
        <taxon>Agaricomycetes</taxon>
        <taxon>Agaricomycetidae</taxon>
        <taxon>Agaricales</taxon>
        <taxon>Marasmiineae</taxon>
        <taxon>Physalacriaceae</taxon>
        <taxon>Desarmillaria</taxon>
    </lineage>
</organism>
<dbReference type="AlphaFoldDB" id="A0AA39MVK2"/>
<dbReference type="GeneID" id="85367376"/>
<evidence type="ECO:0000256" key="9">
    <source>
        <dbReference type="SAM" id="MobiDB-lite"/>
    </source>
</evidence>
<keyword evidence="5 10" id="KW-1133">Transmembrane helix</keyword>
<feature type="transmembrane region" description="Helical" evidence="10">
    <location>
        <begin position="281"/>
        <end position="302"/>
    </location>
</feature>
<feature type="transmembrane region" description="Helical" evidence="10">
    <location>
        <begin position="314"/>
        <end position="331"/>
    </location>
</feature>
<dbReference type="NCBIfam" id="TIGR00879">
    <property type="entry name" value="SP"/>
    <property type="match status" value="1"/>
</dbReference>
<evidence type="ECO:0000256" key="4">
    <source>
        <dbReference type="ARBA" id="ARBA00022692"/>
    </source>
</evidence>
<dbReference type="PROSITE" id="PS50850">
    <property type="entry name" value="MFS"/>
    <property type="match status" value="1"/>
</dbReference>
<evidence type="ECO:0000256" key="1">
    <source>
        <dbReference type="ARBA" id="ARBA00004141"/>
    </source>
</evidence>
<feature type="region of interest" description="Disordered" evidence="9">
    <location>
        <begin position="497"/>
        <end position="520"/>
    </location>
</feature>
<dbReference type="Pfam" id="PF00083">
    <property type="entry name" value="Sugar_tr"/>
    <property type="match status" value="1"/>
</dbReference>
<evidence type="ECO:0000256" key="5">
    <source>
        <dbReference type="ARBA" id="ARBA00022989"/>
    </source>
</evidence>
<feature type="transmembrane region" description="Helical" evidence="10">
    <location>
        <begin position="385"/>
        <end position="409"/>
    </location>
</feature>
<name>A0AA39MVK2_ARMTA</name>
<evidence type="ECO:0000259" key="11">
    <source>
        <dbReference type="PROSITE" id="PS50850"/>
    </source>
</evidence>
<evidence type="ECO:0000256" key="6">
    <source>
        <dbReference type="ARBA" id="ARBA00023136"/>
    </source>
</evidence>
<feature type="transmembrane region" description="Helical" evidence="10">
    <location>
        <begin position="7"/>
        <end position="31"/>
    </location>
</feature>
<sequence length="520" mass="56606">MLEIYNPYAIAAISALGGFLFGTDISSVSAFLGVDSYLNYFNHPNDTTQGGITAAMPGGAFIGALIAGPVSNRLGRKKSIILSTICWAIGCILSCAAQNVAMLVVGRFIKGICVGWTSGQVPVYLAEQSPRAIRGRLVGTQQIAITIGILVMFYVSYGCSFINGVGAFRLGVIATLNSVELVLIFVSAWALQIIPGALLGLLMPLCPESCRWLAAHGRMEEAEQVIAKIHNLPIDSAEVQLQIDEIREALRIEKESAEIGYTDLFKKKLLSRTIAGMACQLWRELCGVNVMMYYVVYVFQMAGLTGNTNLISSSIQYVINFAMTIPALIWVDKWGRRPTLLVGSALMAAFLFATAGLLANYGHYVDSVEGNANVRWSVSGPPSKGVIACSYLFVASFAITWGPVSWIYVSEIFPRPVRAQGSGLATATNWIMNFALSFFVPPAFKNIQWKTYLVFGVFCVASFIQVFFTFHETKGRSLEDISTLFETSITPFSKKATLSPLSHDSSPHPDDLKEHITASE</sequence>
<dbReference type="InterPro" id="IPR050360">
    <property type="entry name" value="MFS_Sugar_Transporters"/>
</dbReference>